<dbReference type="GO" id="GO:0005737">
    <property type="term" value="C:cytoplasm"/>
    <property type="evidence" value="ECO:0007669"/>
    <property type="project" value="UniProtKB-SubCell"/>
</dbReference>
<evidence type="ECO:0000256" key="2">
    <source>
        <dbReference type="ARBA" id="ARBA00005601"/>
    </source>
</evidence>
<dbReference type="InterPro" id="IPR027417">
    <property type="entry name" value="P-loop_NTPase"/>
</dbReference>
<gene>
    <name evidence="6" type="ORF">D9619_010904</name>
</gene>
<dbReference type="Gene3D" id="3.40.50.300">
    <property type="entry name" value="P-loop containing nucleotide triphosphate hydrolases"/>
    <property type="match status" value="1"/>
</dbReference>
<dbReference type="GO" id="GO:0005524">
    <property type="term" value="F:ATP binding"/>
    <property type="evidence" value="ECO:0007669"/>
    <property type="project" value="UniProtKB-KW"/>
</dbReference>
<dbReference type="GO" id="GO:0008270">
    <property type="term" value="F:zinc ion binding"/>
    <property type="evidence" value="ECO:0007669"/>
    <property type="project" value="UniProtKB-KW"/>
</dbReference>
<dbReference type="OrthoDB" id="6513042at2759"/>
<name>A0A8H5EZS7_9AGAR</name>
<dbReference type="PANTHER" id="PTHR45418">
    <property type="entry name" value="CANCER/TESTIS ANTIGEN 55"/>
    <property type="match status" value="1"/>
</dbReference>
<evidence type="ECO:0000256" key="1">
    <source>
        <dbReference type="ARBA" id="ARBA00004496"/>
    </source>
</evidence>
<dbReference type="InterPro" id="IPR049080">
    <property type="entry name" value="MOV-10-like_beta-barrel"/>
</dbReference>
<reference evidence="6 7" key="1">
    <citation type="journal article" date="2020" name="ISME J.">
        <title>Uncovering the hidden diversity of litter-decomposition mechanisms in mushroom-forming fungi.</title>
        <authorList>
            <person name="Floudas D."/>
            <person name="Bentzer J."/>
            <person name="Ahren D."/>
            <person name="Johansson T."/>
            <person name="Persson P."/>
            <person name="Tunlid A."/>
        </authorList>
    </citation>
    <scope>NUCLEOTIDE SEQUENCE [LARGE SCALE GENOMIC DNA]</scope>
    <source>
        <strain evidence="6 7">CBS 101986</strain>
    </source>
</reference>
<dbReference type="Proteomes" id="UP000567179">
    <property type="component" value="Unassembled WGS sequence"/>
</dbReference>
<keyword evidence="4" id="KW-0479">Metal-binding</keyword>
<dbReference type="PROSITE" id="PS50103">
    <property type="entry name" value="ZF_C3H1"/>
    <property type="match status" value="1"/>
</dbReference>
<comment type="subcellular location">
    <subcellularLocation>
        <location evidence="1">Cytoplasm</location>
    </subcellularLocation>
</comment>
<dbReference type="PANTHER" id="PTHR45418:SF5">
    <property type="entry name" value="BRCA2-INTERACTING PROTEIN-LIKE-RELATED"/>
    <property type="match status" value="1"/>
</dbReference>
<dbReference type="Pfam" id="PF13086">
    <property type="entry name" value="AAA_11"/>
    <property type="match status" value="1"/>
</dbReference>
<dbReference type="GO" id="GO:0004386">
    <property type="term" value="F:helicase activity"/>
    <property type="evidence" value="ECO:0007669"/>
    <property type="project" value="UniProtKB-KW"/>
</dbReference>
<feature type="domain" description="C3H1-type" evidence="5">
    <location>
        <begin position="1"/>
        <end position="28"/>
    </location>
</feature>
<feature type="zinc finger region" description="C3H1-type" evidence="4">
    <location>
        <begin position="1"/>
        <end position="28"/>
    </location>
</feature>
<dbReference type="InterPro" id="IPR041677">
    <property type="entry name" value="DNA2/NAM7_AAA_11"/>
</dbReference>
<keyword evidence="4" id="KW-0862">Zinc</keyword>
<evidence type="ECO:0000256" key="4">
    <source>
        <dbReference type="PROSITE-ProRule" id="PRU00723"/>
    </source>
</evidence>
<dbReference type="GO" id="GO:0016787">
    <property type="term" value="F:hydrolase activity"/>
    <property type="evidence" value="ECO:0007669"/>
    <property type="project" value="UniProtKB-KW"/>
</dbReference>
<comment type="similarity">
    <text evidence="2">Belongs to the DNA2/NAM7 helicase family. SDE3 subfamily.</text>
</comment>
<protein>
    <recommendedName>
        <fullName evidence="5">C3H1-type domain-containing protein</fullName>
    </recommendedName>
</protein>
<sequence length="656" mass="73833">MASSTYCMRYVQSGCPDGTNCHLRHDIFLCGCGLVLLVSSQLPHLEGQRHRALLAGRRDPRLDNRERYANRSAQIPSFLPDNIQSVPDAQTWITRCSQCGKDVDNSIYAAHVEQHVKQRRRNEIRLEIDATADDKEGVTVSGRRGIDFGVYESTAPKEIRIYINSTEANVAVISVRMRSSADGEVANPKFTATVLGKNNRIHRGGSRPVLITLYPQYDGYYQDVLELVFFHFDKRMSFIITRSVEATIGSREDHELLKAKEPYQRRMFTKFLPQGRIVRSSRPPVWTKSTWKVKLLGHDAPVDFIKSVYGPGVNPKKALAAIKAYMPPFFTENTYGAWFQVLLWLEEERVRLDLDAYSLTDVELKPEYPRYKLLVQGLAENRPSVLVGDFIQVSLTGYSGNPNARTWNEGRVHKVREYDVSLHFGNEFSTYRGTKFDVRFVLNRLPYRRMHDVLANDFNPSRFLFPDASHIRGATRVSHAMISEIRPYDRPLGEDEEQMETVAAILNQKPGSVPFVVFGPPGTGKTVTIVEAMRQLLDSSDDVRILACAPNNSAADTIVRKLGPTLGATKIFRLNALSRKLDEVGKDLRPYCCINGNEFFAMPSVEELKNYRVVVSTCLSACVPASLGIKRCGGNSLSAGGRKSTIECGSDRSIHR</sequence>
<dbReference type="InterPro" id="IPR000571">
    <property type="entry name" value="Znf_CCCH"/>
</dbReference>
<keyword evidence="3" id="KW-0963">Cytoplasm</keyword>
<dbReference type="Pfam" id="PF21634">
    <property type="entry name" value="MOV-10_beta-barrel"/>
    <property type="match status" value="1"/>
</dbReference>
<organism evidence="6 7">
    <name type="scientific">Psilocybe cf. subviscida</name>
    <dbReference type="NCBI Taxonomy" id="2480587"/>
    <lineage>
        <taxon>Eukaryota</taxon>
        <taxon>Fungi</taxon>
        <taxon>Dikarya</taxon>
        <taxon>Basidiomycota</taxon>
        <taxon>Agaricomycotina</taxon>
        <taxon>Agaricomycetes</taxon>
        <taxon>Agaricomycetidae</taxon>
        <taxon>Agaricales</taxon>
        <taxon>Agaricineae</taxon>
        <taxon>Strophariaceae</taxon>
        <taxon>Psilocybe</taxon>
    </lineage>
</organism>
<accession>A0A8H5EZS7</accession>
<dbReference type="EMBL" id="JAACJJ010000030">
    <property type="protein sequence ID" value="KAF5318434.1"/>
    <property type="molecule type" value="Genomic_DNA"/>
</dbReference>
<evidence type="ECO:0000259" key="5">
    <source>
        <dbReference type="PROSITE" id="PS50103"/>
    </source>
</evidence>
<keyword evidence="4" id="KW-0863">Zinc-finger</keyword>
<keyword evidence="7" id="KW-1185">Reference proteome</keyword>
<proteinExistence type="inferred from homology"/>
<comment type="caution">
    <text evidence="6">The sequence shown here is derived from an EMBL/GenBank/DDBJ whole genome shotgun (WGS) entry which is preliminary data.</text>
</comment>
<evidence type="ECO:0000256" key="3">
    <source>
        <dbReference type="ARBA" id="ARBA00022490"/>
    </source>
</evidence>
<evidence type="ECO:0000313" key="7">
    <source>
        <dbReference type="Proteomes" id="UP000567179"/>
    </source>
</evidence>
<evidence type="ECO:0000313" key="6">
    <source>
        <dbReference type="EMBL" id="KAF5318434.1"/>
    </source>
</evidence>
<dbReference type="SUPFAM" id="SSF52540">
    <property type="entry name" value="P-loop containing nucleoside triphosphate hydrolases"/>
    <property type="match status" value="1"/>
</dbReference>
<dbReference type="AlphaFoldDB" id="A0A8H5EZS7"/>